<name>A0A1W7D6D0_9ACTN</name>
<evidence type="ECO:0000256" key="1">
    <source>
        <dbReference type="ARBA" id="ARBA00022603"/>
    </source>
</evidence>
<dbReference type="InterPro" id="IPR029063">
    <property type="entry name" value="SAM-dependent_MTases_sf"/>
</dbReference>
<evidence type="ECO:0000256" key="2">
    <source>
        <dbReference type="ARBA" id="ARBA00022679"/>
    </source>
</evidence>
<reference evidence="5 6" key="1">
    <citation type="submission" date="2017-05" db="EMBL/GenBank/DDBJ databases">
        <title>Complete genome sequence of Streptomyces sp. SCSIO 03032 revealed the diverse biosynthetic pathways for its bioactive secondary metabolites.</title>
        <authorList>
            <person name="Ma L."/>
            <person name="Zhu Y."/>
            <person name="Zhang W."/>
            <person name="Zhang G."/>
            <person name="Tian X."/>
            <person name="Zhang S."/>
            <person name="Zhang C."/>
        </authorList>
    </citation>
    <scope>NUCLEOTIDE SEQUENCE [LARGE SCALE GENOMIC DNA]</scope>
    <source>
        <strain evidence="5 6">SCSIO 03032</strain>
    </source>
</reference>
<evidence type="ECO:0000259" key="4">
    <source>
        <dbReference type="Pfam" id="PF13649"/>
    </source>
</evidence>
<feature type="domain" description="Methyltransferase" evidence="4">
    <location>
        <begin position="196"/>
        <end position="289"/>
    </location>
</feature>
<organism evidence="5 6">
    <name type="scientific">Streptomyces marincola</name>
    <dbReference type="NCBI Taxonomy" id="2878388"/>
    <lineage>
        <taxon>Bacteria</taxon>
        <taxon>Bacillati</taxon>
        <taxon>Actinomycetota</taxon>
        <taxon>Actinomycetes</taxon>
        <taxon>Kitasatosporales</taxon>
        <taxon>Streptomycetaceae</taxon>
        <taxon>Streptomyces</taxon>
    </lineage>
</organism>
<evidence type="ECO:0000313" key="5">
    <source>
        <dbReference type="EMBL" id="ARQ72673.1"/>
    </source>
</evidence>
<evidence type="ECO:0000256" key="3">
    <source>
        <dbReference type="ARBA" id="ARBA00022691"/>
    </source>
</evidence>
<dbReference type="SUPFAM" id="SSF53335">
    <property type="entry name" value="S-adenosyl-L-methionine-dependent methyltransferases"/>
    <property type="match status" value="1"/>
</dbReference>
<dbReference type="CDD" id="cd02440">
    <property type="entry name" value="AdoMet_MTases"/>
    <property type="match status" value="1"/>
</dbReference>
<dbReference type="PANTHER" id="PTHR43464">
    <property type="entry name" value="METHYLTRANSFERASE"/>
    <property type="match status" value="1"/>
</dbReference>
<keyword evidence="2" id="KW-0808">Transferase</keyword>
<dbReference type="AlphaFoldDB" id="A0A1W7D6D0"/>
<dbReference type="EMBL" id="CP021121">
    <property type="protein sequence ID" value="ARQ72673.1"/>
    <property type="molecule type" value="Genomic_DNA"/>
</dbReference>
<dbReference type="GO" id="GO:0032259">
    <property type="term" value="P:methylation"/>
    <property type="evidence" value="ECO:0007669"/>
    <property type="project" value="UniProtKB-KW"/>
</dbReference>
<gene>
    <name evidence="5" type="ORF">CAG99_26825</name>
</gene>
<dbReference type="Gene3D" id="3.40.50.150">
    <property type="entry name" value="Vaccinia Virus protein VP39"/>
    <property type="match status" value="1"/>
</dbReference>
<dbReference type="GO" id="GO:0008168">
    <property type="term" value="F:methyltransferase activity"/>
    <property type="evidence" value="ECO:0007669"/>
    <property type="project" value="UniProtKB-KW"/>
</dbReference>
<keyword evidence="6" id="KW-1185">Reference proteome</keyword>
<keyword evidence="1" id="KW-0489">Methyltransferase</keyword>
<dbReference type="Pfam" id="PF13649">
    <property type="entry name" value="Methyltransf_25"/>
    <property type="match status" value="1"/>
</dbReference>
<evidence type="ECO:0000313" key="6">
    <source>
        <dbReference type="Proteomes" id="UP000194218"/>
    </source>
</evidence>
<proteinExistence type="predicted"/>
<sequence>MSARPAPGGAARSPVCFTWASLHRAADAQTISRARHFELPAGPRGRAAELRARAGLTFCCGAPLTWGYHPHEWTTPGPRMGGGRGGKFIIRAWPRSRRPRRGFPSVVSLSSFADRLFIGPRTSHGQFLGRPQSLERKRIMEPQAATESITPRDTMAGNYDVIASWFLTEWHEAPREQVAEFLRRIWEQQGSPVAKVLDLCCGTGLLLRELVEYGYDVTGVDASPTALKLAEQHLGPAHARLVEAELPAIPLEEQFDAVVCSGGAFTHLPNSTVLLQSFQAAHRVLRPGGTFVFDLFSETLMQRFVEYTEGAPRGINVESRGLTFFLSCHRPAVANAYDMTFVQFARNGATETYTRSSEVHRVHTRPRDRAVDLAVQAGFRQVEVFDNYRQRPWSPETLYETYVAVKPGGPSA</sequence>
<dbReference type="Proteomes" id="UP000194218">
    <property type="component" value="Chromosome"/>
</dbReference>
<dbReference type="PANTHER" id="PTHR43464:SF19">
    <property type="entry name" value="UBIQUINONE BIOSYNTHESIS O-METHYLTRANSFERASE, MITOCHONDRIAL"/>
    <property type="match status" value="1"/>
</dbReference>
<dbReference type="KEGG" id="smao:CAG99_26825"/>
<protein>
    <recommendedName>
        <fullName evidence="4">Methyltransferase domain-containing protein</fullName>
    </recommendedName>
</protein>
<keyword evidence="3" id="KW-0949">S-adenosyl-L-methionine</keyword>
<accession>A0A1W7D6D0</accession>
<dbReference type="InterPro" id="IPR041698">
    <property type="entry name" value="Methyltransf_25"/>
</dbReference>